<dbReference type="GO" id="GO:0005524">
    <property type="term" value="F:ATP binding"/>
    <property type="evidence" value="ECO:0007669"/>
    <property type="project" value="UniProtKB-KW"/>
</dbReference>
<dbReference type="EMBL" id="DTMF01000055">
    <property type="protein sequence ID" value="HGF33168.1"/>
    <property type="molecule type" value="Genomic_DNA"/>
</dbReference>
<evidence type="ECO:0000256" key="1">
    <source>
        <dbReference type="ARBA" id="ARBA00022448"/>
    </source>
</evidence>
<dbReference type="GO" id="GO:0022857">
    <property type="term" value="F:transmembrane transporter activity"/>
    <property type="evidence" value="ECO:0007669"/>
    <property type="project" value="TreeGrafter"/>
</dbReference>
<dbReference type="SMART" id="SM00382">
    <property type="entry name" value="AAA"/>
    <property type="match status" value="1"/>
</dbReference>
<dbReference type="InterPro" id="IPR017871">
    <property type="entry name" value="ABC_transporter-like_CS"/>
</dbReference>
<dbReference type="SUPFAM" id="SSF52540">
    <property type="entry name" value="P-loop containing nucleoside triphosphate hydrolases"/>
    <property type="match status" value="1"/>
</dbReference>
<dbReference type="CDD" id="cd03255">
    <property type="entry name" value="ABC_MJ0796_LolCDE_FtsE"/>
    <property type="match status" value="1"/>
</dbReference>
<gene>
    <name evidence="6" type="ORF">ENW96_02120</name>
</gene>
<dbReference type="PROSITE" id="PS00211">
    <property type="entry name" value="ABC_TRANSPORTER_1"/>
    <property type="match status" value="1"/>
</dbReference>
<dbReference type="InterPro" id="IPR027417">
    <property type="entry name" value="P-loop_NTPase"/>
</dbReference>
<dbReference type="FunFam" id="3.40.50.300:FF:000032">
    <property type="entry name" value="Export ABC transporter ATP-binding protein"/>
    <property type="match status" value="1"/>
</dbReference>
<keyword evidence="3 6" id="KW-0067">ATP-binding</keyword>
<protein>
    <submittedName>
        <fullName evidence="6">ABC transporter ATP-binding protein</fullName>
    </submittedName>
</protein>
<accession>A0A7C3Z1K3</accession>
<comment type="similarity">
    <text evidence="4">Belongs to the ABC transporter superfamily. Macrolide exporter (TC 3.A.1.122) family.</text>
</comment>
<dbReference type="Gene3D" id="3.40.50.300">
    <property type="entry name" value="P-loop containing nucleotide triphosphate hydrolases"/>
    <property type="match status" value="1"/>
</dbReference>
<proteinExistence type="inferred from homology"/>
<keyword evidence="1" id="KW-0813">Transport</keyword>
<sequence>MEPKPEPSPSPLIRVADMTKIYHNGAGPIEVLRQVDLEIYPGEMVAVMGPSGSGKSTLLYILGLLQAPTSGSYFWEDTDVLTLDRSQQAEFRRRRLGFVFQACDLLENSTVYENLEFPLIYEGVDKKERPPRIREALERVNLGHRLYHSSNLLSGGERQRVAVARALVNRPQLILADEPTGQLDRRHGHLIMEHFEEIIAGGDTSVVVVTHDPEIAARCTRVCPMEDGVLRGLRQ</sequence>
<dbReference type="InterPro" id="IPR003593">
    <property type="entry name" value="AAA+_ATPase"/>
</dbReference>
<dbReference type="InterPro" id="IPR015854">
    <property type="entry name" value="ABC_transpr_LolD-like"/>
</dbReference>
<evidence type="ECO:0000313" key="6">
    <source>
        <dbReference type="EMBL" id="HGF33168.1"/>
    </source>
</evidence>
<dbReference type="AlphaFoldDB" id="A0A7C3Z1K3"/>
<dbReference type="GO" id="GO:0016887">
    <property type="term" value="F:ATP hydrolysis activity"/>
    <property type="evidence" value="ECO:0007669"/>
    <property type="project" value="InterPro"/>
</dbReference>
<name>A0A7C3Z1K3_9BACT</name>
<evidence type="ECO:0000256" key="4">
    <source>
        <dbReference type="ARBA" id="ARBA00038388"/>
    </source>
</evidence>
<dbReference type="InterPro" id="IPR017911">
    <property type="entry name" value="MacB-like_ATP-bd"/>
</dbReference>
<evidence type="ECO:0000256" key="3">
    <source>
        <dbReference type="ARBA" id="ARBA00022840"/>
    </source>
</evidence>
<dbReference type="PROSITE" id="PS50893">
    <property type="entry name" value="ABC_TRANSPORTER_2"/>
    <property type="match status" value="1"/>
</dbReference>
<evidence type="ECO:0000259" key="5">
    <source>
        <dbReference type="PROSITE" id="PS50893"/>
    </source>
</evidence>
<comment type="caution">
    <text evidence="6">The sequence shown here is derived from an EMBL/GenBank/DDBJ whole genome shotgun (WGS) entry which is preliminary data.</text>
</comment>
<dbReference type="GO" id="GO:0098796">
    <property type="term" value="C:membrane protein complex"/>
    <property type="evidence" value="ECO:0007669"/>
    <property type="project" value="UniProtKB-ARBA"/>
</dbReference>
<dbReference type="InterPro" id="IPR003439">
    <property type="entry name" value="ABC_transporter-like_ATP-bd"/>
</dbReference>
<dbReference type="Pfam" id="PF00005">
    <property type="entry name" value="ABC_tran"/>
    <property type="match status" value="1"/>
</dbReference>
<keyword evidence="2" id="KW-0547">Nucleotide-binding</keyword>
<feature type="domain" description="ABC transporter" evidence="5">
    <location>
        <begin position="13"/>
        <end position="233"/>
    </location>
</feature>
<dbReference type="GO" id="GO:0005886">
    <property type="term" value="C:plasma membrane"/>
    <property type="evidence" value="ECO:0007669"/>
    <property type="project" value="TreeGrafter"/>
</dbReference>
<organism evidence="6">
    <name type="scientific">Desulfobacca acetoxidans</name>
    <dbReference type="NCBI Taxonomy" id="60893"/>
    <lineage>
        <taxon>Bacteria</taxon>
        <taxon>Pseudomonadati</taxon>
        <taxon>Thermodesulfobacteriota</taxon>
        <taxon>Desulfobaccia</taxon>
        <taxon>Desulfobaccales</taxon>
        <taxon>Desulfobaccaceae</taxon>
        <taxon>Desulfobacca</taxon>
    </lineage>
</organism>
<evidence type="ECO:0000256" key="2">
    <source>
        <dbReference type="ARBA" id="ARBA00022741"/>
    </source>
</evidence>
<dbReference type="PANTHER" id="PTHR24220:SF86">
    <property type="entry name" value="ABC TRANSPORTER ABCH.1"/>
    <property type="match status" value="1"/>
</dbReference>
<dbReference type="PANTHER" id="PTHR24220">
    <property type="entry name" value="IMPORT ATP-BINDING PROTEIN"/>
    <property type="match status" value="1"/>
</dbReference>
<reference evidence="6" key="1">
    <citation type="journal article" date="2020" name="mSystems">
        <title>Genome- and Community-Level Interaction Insights into Carbon Utilization and Element Cycling Functions of Hydrothermarchaeota in Hydrothermal Sediment.</title>
        <authorList>
            <person name="Zhou Z."/>
            <person name="Liu Y."/>
            <person name="Xu W."/>
            <person name="Pan J."/>
            <person name="Luo Z.H."/>
            <person name="Li M."/>
        </authorList>
    </citation>
    <scope>NUCLEOTIDE SEQUENCE [LARGE SCALE GENOMIC DNA]</scope>
    <source>
        <strain evidence="6">SpSt-897</strain>
    </source>
</reference>